<keyword evidence="1" id="KW-0175">Coiled coil</keyword>
<accession>C4FLX5</accession>
<name>C4FLX5_9AQUI</name>
<protein>
    <submittedName>
        <fullName evidence="3">Uncharacterized protein</fullName>
    </submittedName>
</protein>
<organism evidence="3 4">
    <name type="scientific">Sulfurihydrogenibium yellowstonense SS-5</name>
    <dbReference type="NCBI Taxonomy" id="432331"/>
    <lineage>
        <taxon>Bacteria</taxon>
        <taxon>Pseudomonadati</taxon>
        <taxon>Aquificota</taxon>
        <taxon>Aquificia</taxon>
        <taxon>Aquificales</taxon>
        <taxon>Hydrogenothermaceae</taxon>
        <taxon>Sulfurihydrogenibium</taxon>
    </lineage>
</organism>
<gene>
    <name evidence="3" type="ORF">SULYE_1579</name>
</gene>
<comment type="caution">
    <text evidence="3">The sequence shown here is derived from an EMBL/GenBank/DDBJ whole genome shotgun (WGS) entry which is preliminary data.</text>
</comment>
<evidence type="ECO:0000313" key="3">
    <source>
        <dbReference type="EMBL" id="EEP59925.1"/>
    </source>
</evidence>
<feature type="transmembrane region" description="Helical" evidence="2">
    <location>
        <begin position="112"/>
        <end position="135"/>
    </location>
</feature>
<dbReference type="EMBL" id="ABZS01000188">
    <property type="protein sequence ID" value="EEP59925.1"/>
    <property type="molecule type" value="Genomic_DNA"/>
</dbReference>
<evidence type="ECO:0000256" key="1">
    <source>
        <dbReference type="SAM" id="Coils"/>
    </source>
</evidence>
<dbReference type="AlphaFoldDB" id="C4FLX5"/>
<keyword evidence="4" id="KW-1185">Reference proteome</keyword>
<reference evidence="3 4" key="1">
    <citation type="submission" date="2009-04" db="EMBL/GenBank/DDBJ databases">
        <authorList>
            <person name="Reysenbach A.-L."/>
            <person name="Heidelberg J.F."/>
            <person name="Nelson W.C."/>
        </authorList>
    </citation>
    <scope>NUCLEOTIDE SEQUENCE [LARGE SCALE GENOMIC DNA]</scope>
    <source>
        <strain evidence="3 4">SS-5</strain>
    </source>
</reference>
<keyword evidence="2" id="KW-0812">Transmembrane</keyword>
<dbReference type="Proteomes" id="UP000005540">
    <property type="component" value="Unassembled WGS sequence"/>
</dbReference>
<keyword evidence="2" id="KW-1133">Transmembrane helix</keyword>
<evidence type="ECO:0000313" key="4">
    <source>
        <dbReference type="Proteomes" id="UP000005540"/>
    </source>
</evidence>
<proteinExistence type="predicted"/>
<feature type="coiled-coil region" evidence="1">
    <location>
        <begin position="69"/>
        <end position="111"/>
    </location>
</feature>
<keyword evidence="2" id="KW-0472">Membrane</keyword>
<evidence type="ECO:0000256" key="2">
    <source>
        <dbReference type="SAM" id="Phobius"/>
    </source>
</evidence>
<sequence length="142" mass="16580">MAYVIDYELLEKLEEKVGKEEAKKIAQTIELIYNELDKKSESLAQQKKLELKDELTKELATKADIDIVYQKLELLKTELESKIEISHKELEAKIDKEVLKLQNDIQKLDKKFTIMFIVLAFLIIFINKDAVELIIKLLPFAK</sequence>
<dbReference type="RefSeq" id="WP_007548011.1">
    <property type="nucleotide sequence ID" value="NZ_ABZS01000188.1"/>
</dbReference>